<dbReference type="Gene3D" id="1.10.10.60">
    <property type="entry name" value="Homeodomain-like"/>
    <property type="match status" value="1"/>
</dbReference>
<accession>A0ABV3PFT8</accession>
<evidence type="ECO:0000256" key="1">
    <source>
        <dbReference type="ARBA" id="ARBA00023125"/>
    </source>
</evidence>
<dbReference type="Proteomes" id="UP001555786">
    <property type="component" value="Unassembled WGS sequence"/>
</dbReference>
<evidence type="ECO:0000259" key="3">
    <source>
        <dbReference type="PROSITE" id="PS50977"/>
    </source>
</evidence>
<dbReference type="InterPro" id="IPR001647">
    <property type="entry name" value="HTH_TetR"/>
</dbReference>
<evidence type="ECO:0000313" key="5">
    <source>
        <dbReference type="Proteomes" id="UP001555786"/>
    </source>
</evidence>
<sequence length="199" mass="22115">MARRAGADGSKTAEAIRTAGLRLIFQHGYEGMSLRDLAQSVGIQPGSLYNHISTKQALLFDFLVEHMTRLTEALDAALAGIESPLARLDTFIEFHLRYHLTRRMEVFVNNSELRSLEPQNRAVVTGLRRDYERRLEQILAEGTRSGALAVPDVTVATFAIIAQLTGVVGWYDPKGRLGEDEIIAIHRQLVVKGLLPQLP</sequence>
<dbReference type="PROSITE" id="PS50977">
    <property type="entry name" value="HTH_TETR_2"/>
    <property type="match status" value="1"/>
</dbReference>
<name>A0ABV3PFT8_9HYPH</name>
<keyword evidence="1 2" id="KW-0238">DNA-binding</keyword>
<dbReference type="RefSeq" id="WP_367622841.1">
    <property type="nucleotide sequence ID" value="NZ_JBFNQD010000001.1"/>
</dbReference>
<feature type="domain" description="HTH tetR-type" evidence="3">
    <location>
        <begin position="10"/>
        <end position="70"/>
    </location>
</feature>
<dbReference type="PANTHER" id="PTHR30055">
    <property type="entry name" value="HTH-TYPE TRANSCRIPTIONAL REGULATOR RUTR"/>
    <property type="match status" value="1"/>
</dbReference>
<dbReference type="InterPro" id="IPR009057">
    <property type="entry name" value="Homeodomain-like_sf"/>
</dbReference>
<dbReference type="EMBL" id="JBFNQD010000001">
    <property type="protein sequence ID" value="MEW9304479.1"/>
    <property type="molecule type" value="Genomic_DNA"/>
</dbReference>
<keyword evidence="5" id="KW-1185">Reference proteome</keyword>
<feature type="DNA-binding region" description="H-T-H motif" evidence="2">
    <location>
        <begin position="33"/>
        <end position="52"/>
    </location>
</feature>
<dbReference type="Gene3D" id="1.10.357.10">
    <property type="entry name" value="Tetracycline Repressor, domain 2"/>
    <property type="match status" value="1"/>
</dbReference>
<dbReference type="InterPro" id="IPR050109">
    <property type="entry name" value="HTH-type_TetR-like_transc_reg"/>
</dbReference>
<dbReference type="SUPFAM" id="SSF48498">
    <property type="entry name" value="Tetracyclin repressor-like, C-terminal domain"/>
    <property type="match status" value="1"/>
</dbReference>
<evidence type="ECO:0000313" key="4">
    <source>
        <dbReference type="EMBL" id="MEW9304479.1"/>
    </source>
</evidence>
<dbReference type="PRINTS" id="PR00455">
    <property type="entry name" value="HTHTETR"/>
</dbReference>
<dbReference type="Pfam" id="PF17932">
    <property type="entry name" value="TetR_C_24"/>
    <property type="match status" value="1"/>
</dbReference>
<dbReference type="InterPro" id="IPR036271">
    <property type="entry name" value="Tet_transcr_reg_TetR-rel_C_sf"/>
</dbReference>
<comment type="caution">
    <text evidence="4">The sequence shown here is derived from an EMBL/GenBank/DDBJ whole genome shotgun (WGS) entry which is preliminary data.</text>
</comment>
<dbReference type="PANTHER" id="PTHR30055:SF237">
    <property type="entry name" value="TRANSCRIPTIONAL REPRESSOR MCE3R"/>
    <property type="match status" value="1"/>
</dbReference>
<gene>
    <name evidence="4" type="ORF">ABXS05_02950</name>
</gene>
<evidence type="ECO:0000256" key="2">
    <source>
        <dbReference type="PROSITE-ProRule" id="PRU00335"/>
    </source>
</evidence>
<dbReference type="Pfam" id="PF00440">
    <property type="entry name" value="TetR_N"/>
    <property type="match status" value="1"/>
</dbReference>
<dbReference type="SUPFAM" id="SSF46689">
    <property type="entry name" value="Homeodomain-like"/>
    <property type="match status" value="1"/>
</dbReference>
<proteinExistence type="predicted"/>
<organism evidence="4 5">
    <name type="scientific">Labrys neptuniae</name>
    <dbReference type="NCBI Taxonomy" id="376174"/>
    <lineage>
        <taxon>Bacteria</taxon>
        <taxon>Pseudomonadati</taxon>
        <taxon>Pseudomonadota</taxon>
        <taxon>Alphaproteobacteria</taxon>
        <taxon>Hyphomicrobiales</taxon>
        <taxon>Xanthobacteraceae</taxon>
        <taxon>Labrys</taxon>
    </lineage>
</organism>
<reference evidence="4 5" key="1">
    <citation type="submission" date="2024-07" db="EMBL/GenBank/DDBJ databases">
        <title>Description of Labrys sedimenti sp. nov., isolated from a diclofenac-degrading enrichment culture.</title>
        <authorList>
            <person name="Tancsics A."/>
            <person name="Csepanyi A."/>
        </authorList>
    </citation>
    <scope>NUCLEOTIDE SEQUENCE [LARGE SCALE GENOMIC DNA]</scope>
    <source>
        <strain evidence="4 5">LMG 23578</strain>
    </source>
</reference>
<dbReference type="InterPro" id="IPR041490">
    <property type="entry name" value="KstR2_TetR_C"/>
</dbReference>
<protein>
    <submittedName>
        <fullName evidence="4">TetR/AcrR family transcriptional regulator</fullName>
    </submittedName>
</protein>